<name>A0AAN6WX83_9PEZI</name>
<keyword evidence="3" id="KW-1185">Reference proteome</keyword>
<organism evidence="2 3">
    <name type="scientific">Podospora australis</name>
    <dbReference type="NCBI Taxonomy" id="1536484"/>
    <lineage>
        <taxon>Eukaryota</taxon>
        <taxon>Fungi</taxon>
        <taxon>Dikarya</taxon>
        <taxon>Ascomycota</taxon>
        <taxon>Pezizomycotina</taxon>
        <taxon>Sordariomycetes</taxon>
        <taxon>Sordariomycetidae</taxon>
        <taxon>Sordariales</taxon>
        <taxon>Podosporaceae</taxon>
        <taxon>Podospora</taxon>
    </lineage>
</organism>
<keyword evidence="1" id="KW-0812">Transmembrane</keyword>
<dbReference type="EMBL" id="MU864371">
    <property type="protein sequence ID" value="KAK4189840.1"/>
    <property type="molecule type" value="Genomic_DNA"/>
</dbReference>
<accession>A0AAN6WX83</accession>
<evidence type="ECO:0000256" key="1">
    <source>
        <dbReference type="SAM" id="Phobius"/>
    </source>
</evidence>
<evidence type="ECO:0000313" key="2">
    <source>
        <dbReference type="EMBL" id="KAK4189840.1"/>
    </source>
</evidence>
<evidence type="ECO:0000313" key="3">
    <source>
        <dbReference type="Proteomes" id="UP001302126"/>
    </source>
</evidence>
<reference evidence="2" key="2">
    <citation type="submission" date="2023-05" db="EMBL/GenBank/DDBJ databases">
        <authorList>
            <consortium name="Lawrence Berkeley National Laboratory"/>
            <person name="Steindorff A."/>
            <person name="Hensen N."/>
            <person name="Bonometti L."/>
            <person name="Westerberg I."/>
            <person name="Brannstrom I.O."/>
            <person name="Guillou S."/>
            <person name="Cros-Aarteil S."/>
            <person name="Calhoun S."/>
            <person name="Haridas S."/>
            <person name="Kuo A."/>
            <person name="Mondo S."/>
            <person name="Pangilinan J."/>
            <person name="Riley R."/>
            <person name="Labutti K."/>
            <person name="Andreopoulos B."/>
            <person name="Lipzen A."/>
            <person name="Chen C."/>
            <person name="Yanf M."/>
            <person name="Daum C."/>
            <person name="Ng V."/>
            <person name="Clum A."/>
            <person name="Ohm R."/>
            <person name="Martin F."/>
            <person name="Silar P."/>
            <person name="Natvig D."/>
            <person name="Lalanne C."/>
            <person name="Gautier V."/>
            <person name="Ament-Velasquez S.L."/>
            <person name="Kruys A."/>
            <person name="Hutchinson M.I."/>
            <person name="Powell A.J."/>
            <person name="Barry K."/>
            <person name="Miller A.N."/>
            <person name="Grigoriev I.V."/>
            <person name="Debuchy R."/>
            <person name="Gladieux P."/>
            <person name="Thoren M.H."/>
            <person name="Johannesson H."/>
        </authorList>
    </citation>
    <scope>NUCLEOTIDE SEQUENCE</scope>
    <source>
        <strain evidence="2">PSN309</strain>
    </source>
</reference>
<feature type="transmembrane region" description="Helical" evidence="1">
    <location>
        <begin position="70"/>
        <end position="88"/>
    </location>
</feature>
<dbReference type="AlphaFoldDB" id="A0AAN6WX83"/>
<gene>
    <name evidence="2" type="ORF">QBC35DRAFT_491908</name>
</gene>
<dbReference type="Proteomes" id="UP001302126">
    <property type="component" value="Unassembled WGS sequence"/>
</dbReference>
<feature type="transmembrane region" description="Helical" evidence="1">
    <location>
        <begin position="45"/>
        <end position="64"/>
    </location>
</feature>
<keyword evidence="1" id="KW-0472">Membrane</keyword>
<sequence length="103" mass="11741">MVAMRGTRDKIRDFLPLQPVKNAVFSATIRRPRARIGHTRPCMTWAYWLGGRCMAGIGIGGSSFTTWTSWVALVRLAIATFIAMRANVRWLQPRAEKLLPFRH</sequence>
<protein>
    <submittedName>
        <fullName evidence="2">Uncharacterized protein</fullName>
    </submittedName>
</protein>
<reference evidence="2" key="1">
    <citation type="journal article" date="2023" name="Mol. Phylogenet. Evol.">
        <title>Genome-scale phylogeny and comparative genomics of the fungal order Sordariales.</title>
        <authorList>
            <person name="Hensen N."/>
            <person name="Bonometti L."/>
            <person name="Westerberg I."/>
            <person name="Brannstrom I.O."/>
            <person name="Guillou S."/>
            <person name="Cros-Aarteil S."/>
            <person name="Calhoun S."/>
            <person name="Haridas S."/>
            <person name="Kuo A."/>
            <person name="Mondo S."/>
            <person name="Pangilinan J."/>
            <person name="Riley R."/>
            <person name="LaButti K."/>
            <person name="Andreopoulos B."/>
            <person name="Lipzen A."/>
            <person name="Chen C."/>
            <person name="Yan M."/>
            <person name="Daum C."/>
            <person name="Ng V."/>
            <person name="Clum A."/>
            <person name="Steindorff A."/>
            <person name="Ohm R.A."/>
            <person name="Martin F."/>
            <person name="Silar P."/>
            <person name="Natvig D.O."/>
            <person name="Lalanne C."/>
            <person name="Gautier V."/>
            <person name="Ament-Velasquez S.L."/>
            <person name="Kruys A."/>
            <person name="Hutchinson M.I."/>
            <person name="Powell A.J."/>
            <person name="Barry K."/>
            <person name="Miller A.N."/>
            <person name="Grigoriev I.V."/>
            <person name="Debuchy R."/>
            <person name="Gladieux P."/>
            <person name="Hiltunen Thoren M."/>
            <person name="Johannesson H."/>
        </authorList>
    </citation>
    <scope>NUCLEOTIDE SEQUENCE</scope>
    <source>
        <strain evidence="2">PSN309</strain>
    </source>
</reference>
<proteinExistence type="predicted"/>
<comment type="caution">
    <text evidence="2">The sequence shown here is derived from an EMBL/GenBank/DDBJ whole genome shotgun (WGS) entry which is preliminary data.</text>
</comment>
<keyword evidence="1" id="KW-1133">Transmembrane helix</keyword>